<evidence type="ECO:0008006" key="4">
    <source>
        <dbReference type="Google" id="ProtNLM"/>
    </source>
</evidence>
<protein>
    <recommendedName>
        <fullName evidence="4">4-hydroxybenzoate polyprenyltransferase</fullName>
    </recommendedName>
</protein>
<accession>A0ABS1SSX3</accession>
<name>A0ABS1SSX3_9MICO</name>
<evidence type="ECO:0000256" key="1">
    <source>
        <dbReference type="SAM" id="Phobius"/>
    </source>
</evidence>
<dbReference type="EMBL" id="QYAD01000004">
    <property type="protein sequence ID" value="MBL3690710.1"/>
    <property type="molecule type" value="Genomic_DNA"/>
</dbReference>
<keyword evidence="3" id="KW-1185">Reference proteome</keyword>
<reference evidence="2 3" key="1">
    <citation type="submission" date="2018-09" db="EMBL/GenBank/DDBJ databases">
        <title>Comparative genomics of Leucobacter spp.</title>
        <authorList>
            <person name="Reis A.C."/>
            <person name="Kolvenbach B.A."/>
            <person name="Corvini P.F.X."/>
            <person name="Nunes O.C."/>
        </authorList>
    </citation>
    <scope>NUCLEOTIDE SEQUENCE [LARGE SCALE GENOMIC DNA]</scope>
    <source>
        <strain evidence="2 3">L-1</strain>
    </source>
</reference>
<dbReference type="RefSeq" id="WP_202382874.1">
    <property type="nucleotide sequence ID" value="NZ_BAAAMA010000010.1"/>
</dbReference>
<organism evidence="2 3">
    <name type="scientific">Leucobacter chromiireducens subsp. chromiireducens</name>
    <dbReference type="NCBI Taxonomy" id="660067"/>
    <lineage>
        <taxon>Bacteria</taxon>
        <taxon>Bacillati</taxon>
        <taxon>Actinomycetota</taxon>
        <taxon>Actinomycetes</taxon>
        <taxon>Micrococcales</taxon>
        <taxon>Microbacteriaceae</taxon>
        <taxon>Leucobacter</taxon>
    </lineage>
</organism>
<keyword evidence="1" id="KW-0472">Membrane</keyword>
<feature type="transmembrane region" description="Helical" evidence="1">
    <location>
        <begin position="25"/>
        <end position="46"/>
    </location>
</feature>
<comment type="caution">
    <text evidence="2">The sequence shown here is derived from an EMBL/GenBank/DDBJ whole genome shotgun (WGS) entry which is preliminary data.</text>
</comment>
<dbReference type="Proteomes" id="UP001646141">
    <property type="component" value="Unassembled WGS sequence"/>
</dbReference>
<gene>
    <name evidence="2" type="ORF">D3226_12225</name>
</gene>
<evidence type="ECO:0000313" key="3">
    <source>
        <dbReference type="Proteomes" id="UP001646141"/>
    </source>
</evidence>
<evidence type="ECO:0000313" key="2">
    <source>
        <dbReference type="EMBL" id="MBL3690710.1"/>
    </source>
</evidence>
<keyword evidence="1" id="KW-0812">Transmembrane</keyword>
<sequence>MSLLATIAVASEAGSHVVNELPFPAPFFGLITLSIFVVLGVVTFSFRDVANRHAAKAEAYARDHGAAQH</sequence>
<proteinExistence type="predicted"/>
<keyword evidence="1" id="KW-1133">Transmembrane helix</keyword>